<evidence type="ECO:0000259" key="10">
    <source>
        <dbReference type="PROSITE" id="PS50929"/>
    </source>
</evidence>
<dbReference type="RefSeq" id="WP_245985921.1">
    <property type="nucleotide sequence ID" value="NZ_NGKC01000002.1"/>
</dbReference>
<gene>
    <name evidence="11" type="ORF">CBF27_02420</name>
</gene>
<evidence type="ECO:0000313" key="11">
    <source>
        <dbReference type="EMBL" id="RSU13774.1"/>
    </source>
</evidence>
<name>A0A430B0C7_9ENTE</name>
<dbReference type="CDD" id="cd03254">
    <property type="entry name" value="ABCC_Glucan_exporter_like"/>
    <property type="match status" value="1"/>
</dbReference>
<dbReference type="SUPFAM" id="SSF52540">
    <property type="entry name" value="P-loop containing nucleoside triphosphate hydrolases"/>
    <property type="match status" value="1"/>
</dbReference>
<accession>A0A430B0C7</accession>
<dbReference type="Gene3D" id="3.40.50.300">
    <property type="entry name" value="P-loop containing nucleotide triphosphate hydrolases"/>
    <property type="match status" value="1"/>
</dbReference>
<evidence type="ECO:0000256" key="6">
    <source>
        <dbReference type="ARBA" id="ARBA00022989"/>
    </source>
</evidence>
<dbReference type="SMART" id="SM00382">
    <property type="entry name" value="AAA"/>
    <property type="match status" value="1"/>
</dbReference>
<reference evidence="11 12" key="1">
    <citation type="submission" date="2017-05" db="EMBL/GenBank/DDBJ databases">
        <title>Vagococcus spp. assemblies.</title>
        <authorList>
            <person name="Gulvik C.A."/>
        </authorList>
    </citation>
    <scope>NUCLEOTIDE SEQUENCE [LARGE SCALE GENOMIC DNA]</scope>
    <source>
        <strain evidence="11 12">LMG 24798</strain>
    </source>
</reference>
<organism evidence="11 12">
    <name type="scientific">Vagococcus acidifermentans</name>
    <dbReference type="NCBI Taxonomy" id="564710"/>
    <lineage>
        <taxon>Bacteria</taxon>
        <taxon>Bacillati</taxon>
        <taxon>Bacillota</taxon>
        <taxon>Bacilli</taxon>
        <taxon>Lactobacillales</taxon>
        <taxon>Enterococcaceae</taxon>
        <taxon>Vagococcus</taxon>
    </lineage>
</organism>
<dbReference type="InterPro" id="IPR039421">
    <property type="entry name" value="Type_1_exporter"/>
</dbReference>
<dbReference type="InterPro" id="IPR027417">
    <property type="entry name" value="P-loop_NTPase"/>
</dbReference>
<dbReference type="PROSITE" id="PS50893">
    <property type="entry name" value="ABC_TRANSPORTER_2"/>
    <property type="match status" value="1"/>
</dbReference>
<feature type="transmembrane region" description="Helical" evidence="8">
    <location>
        <begin position="42"/>
        <end position="66"/>
    </location>
</feature>
<evidence type="ECO:0000256" key="3">
    <source>
        <dbReference type="ARBA" id="ARBA00022692"/>
    </source>
</evidence>
<feature type="transmembrane region" description="Helical" evidence="8">
    <location>
        <begin position="287"/>
        <end position="314"/>
    </location>
</feature>
<feature type="transmembrane region" description="Helical" evidence="8">
    <location>
        <begin position="193"/>
        <end position="209"/>
    </location>
</feature>
<feature type="transmembrane region" description="Helical" evidence="8">
    <location>
        <begin position="86"/>
        <end position="110"/>
    </location>
</feature>
<dbReference type="AlphaFoldDB" id="A0A430B0C7"/>
<evidence type="ECO:0000259" key="9">
    <source>
        <dbReference type="PROSITE" id="PS50893"/>
    </source>
</evidence>
<keyword evidence="5" id="KW-0067">ATP-binding</keyword>
<feature type="transmembrane region" description="Helical" evidence="8">
    <location>
        <begin position="161"/>
        <end position="187"/>
    </location>
</feature>
<dbReference type="EMBL" id="NGKC01000002">
    <property type="protein sequence ID" value="RSU13774.1"/>
    <property type="molecule type" value="Genomic_DNA"/>
</dbReference>
<evidence type="ECO:0000256" key="8">
    <source>
        <dbReference type="SAM" id="Phobius"/>
    </source>
</evidence>
<dbReference type="SUPFAM" id="SSF90123">
    <property type="entry name" value="ABC transporter transmembrane region"/>
    <property type="match status" value="1"/>
</dbReference>
<dbReference type="InterPro" id="IPR036640">
    <property type="entry name" value="ABC1_TM_sf"/>
</dbReference>
<dbReference type="Gene3D" id="1.20.1560.10">
    <property type="entry name" value="ABC transporter type 1, transmembrane domain"/>
    <property type="match status" value="1"/>
</dbReference>
<dbReference type="CDD" id="cd18547">
    <property type="entry name" value="ABC_6TM_Tm288_like"/>
    <property type="match status" value="1"/>
</dbReference>
<proteinExistence type="predicted"/>
<dbReference type="PANTHER" id="PTHR43394">
    <property type="entry name" value="ATP-DEPENDENT PERMEASE MDL1, MITOCHONDRIAL"/>
    <property type="match status" value="1"/>
</dbReference>
<keyword evidence="7 8" id="KW-0472">Membrane</keyword>
<keyword evidence="4" id="KW-0547">Nucleotide-binding</keyword>
<feature type="domain" description="ABC transmembrane type-1" evidence="10">
    <location>
        <begin position="42"/>
        <end position="336"/>
    </location>
</feature>
<sequence length="621" mass="69456">MINILKTKTKTQKNRATEKPHDIKRALFLFVTLLLRTKTKMIVVLIMAALGSVMYTLIPWFMGIAIDNVAALISQFGIGNFTVGQVIEVITEPLLALTAASVITFIVLFIQERIMARVSEESGTYLREMITGKMTRLPLKFYDDVKVGEILSRNSVDIERIAEILVVGFNQFLSAVFNIIIGLGLMLWINPRLTVIVLVLMIVSSYFTVKISQKSQASFAENFETLGVFNSIAEEMFSGNMLIKVFNQQEESFEKIVEANEKQHEAHLKAMFMNYAIYPAIRFLNQIAFIVSAVYGGYLAIQGFLSVGVVQAYLQYVSQVSEPITETSFIINSFQASLASIERVYQIIDMDDAVPDTDQPANISKPKGRIVFKDVAFGYNDSHLIMNAVNFETKPKQMIAIVGPTGAGKTTLINLLMRFYEINSGTISFDGIDIRDMTRKKVRQMFGMVLQDTWLFEGTVADNIAYGNKLATREQIIKACKLAQCHQFIENMPDGYDTVISSEASIVSQGQQQLLTIARTALADPPVLILDEATSNIDTLTEVKIQEAIANLMKGRTSFVIAHRLSTIRNADLILVMDKGNIIETGNHEELMQHDGMYADLYKSQFLTHTDSQVRSPAFAH</sequence>
<keyword evidence="6 8" id="KW-1133">Transmembrane helix</keyword>
<comment type="subcellular location">
    <subcellularLocation>
        <location evidence="1">Cell membrane</location>
        <topology evidence="1">Multi-pass membrane protein</topology>
    </subcellularLocation>
</comment>
<dbReference type="GO" id="GO:0016887">
    <property type="term" value="F:ATP hydrolysis activity"/>
    <property type="evidence" value="ECO:0007669"/>
    <property type="project" value="InterPro"/>
</dbReference>
<evidence type="ECO:0000313" key="12">
    <source>
        <dbReference type="Proteomes" id="UP000286773"/>
    </source>
</evidence>
<keyword evidence="12" id="KW-1185">Reference proteome</keyword>
<keyword evidence="2" id="KW-0813">Transport</keyword>
<evidence type="ECO:0000256" key="4">
    <source>
        <dbReference type="ARBA" id="ARBA00022741"/>
    </source>
</evidence>
<dbReference type="GO" id="GO:0005524">
    <property type="term" value="F:ATP binding"/>
    <property type="evidence" value="ECO:0007669"/>
    <property type="project" value="UniProtKB-KW"/>
</dbReference>
<dbReference type="PANTHER" id="PTHR43394:SF1">
    <property type="entry name" value="ATP-BINDING CASSETTE SUB-FAMILY B MEMBER 10, MITOCHONDRIAL"/>
    <property type="match status" value="1"/>
</dbReference>
<dbReference type="InterPro" id="IPR011527">
    <property type="entry name" value="ABC1_TM_dom"/>
</dbReference>
<feature type="domain" description="ABC transporter" evidence="9">
    <location>
        <begin position="370"/>
        <end position="604"/>
    </location>
</feature>
<dbReference type="InterPro" id="IPR017871">
    <property type="entry name" value="ABC_transporter-like_CS"/>
</dbReference>
<protein>
    <submittedName>
        <fullName evidence="11">ABC transporter</fullName>
    </submittedName>
</protein>
<comment type="caution">
    <text evidence="11">The sequence shown here is derived from an EMBL/GenBank/DDBJ whole genome shotgun (WGS) entry which is preliminary data.</text>
</comment>
<dbReference type="PROSITE" id="PS00211">
    <property type="entry name" value="ABC_TRANSPORTER_1"/>
    <property type="match status" value="1"/>
</dbReference>
<dbReference type="FunFam" id="3.40.50.300:FF:000287">
    <property type="entry name" value="Multidrug ABC transporter ATP-binding protein"/>
    <property type="match status" value="1"/>
</dbReference>
<dbReference type="GO" id="GO:0015421">
    <property type="term" value="F:ABC-type oligopeptide transporter activity"/>
    <property type="evidence" value="ECO:0007669"/>
    <property type="project" value="TreeGrafter"/>
</dbReference>
<keyword evidence="3 8" id="KW-0812">Transmembrane</keyword>
<dbReference type="GO" id="GO:0005886">
    <property type="term" value="C:plasma membrane"/>
    <property type="evidence" value="ECO:0007669"/>
    <property type="project" value="UniProtKB-SubCell"/>
</dbReference>
<evidence type="ECO:0000256" key="2">
    <source>
        <dbReference type="ARBA" id="ARBA00022448"/>
    </source>
</evidence>
<dbReference type="Pfam" id="PF00005">
    <property type="entry name" value="ABC_tran"/>
    <property type="match status" value="1"/>
</dbReference>
<evidence type="ECO:0000256" key="5">
    <source>
        <dbReference type="ARBA" id="ARBA00022840"/>
    </source>
</evidence>
<evidence type="ECO:0000256" key="1">
    <source>
        <dbReference type="ARBA" id="ARBA00004651"/>
    </source>
</evidence>
<dbReference type="Proteomes" id="UP000286773">
    <property type="component" value="Unassembled WGS sequence"/>
</dbReference>
<dbReference type="Pfam" id="PF00664">
    <property type="entry name" value="ABC_membrane"/>
    <property type="match status" value="1"/>
</dbReference>
<dbReference type="PROSITE" id="PS50929">
    <property type="entry name" value="ABC_TM1F"/>
    <property type="match status" value="1"/>
</dbReference>
<dbReference type="InterPro" id="IPR003439">
    <property type="entry name" value="ABC_transporter-like_ATP-bd"/>
</dbReference>
<evidence type="ECO:0000256" key="7">
    <source>
        <dbReference type="ARBA" id="ARBA00023136"/>
    </source>
</evidence>
<dbReference type="InterPro" id="IPR003593">
    <property type="entry name" value="AAA+_ATPase"/>
</dbReference>